<comment type="caution">
    <text evidence="2">The sequence shown here is derived from an EMBL/GenBank/DDBJ whole genome shotgun (WGS) entry which is preliminary data.</text>
</comment>
<feature type="compositionally biased region" description="Low complexity" evidence="1">
    <location>
        <begin position="449"/>
        <end position="485"/>
    </location>
</feature>
<keyword evidence="3" id="KW-1185">Reference proteome</keyword>
<feature type="compositionally biased region" description="Basic and acidic residues" evidence="1">
    <location>
        <begin position="1"/>
        <end position="12"/>
    </location>
</feature>
<reference evidence="2 3" key="1">
    <citation type="submission" date="2016-08" db="EMBL/GenBank/DDBJ databases">
        <title>A Parts List for Fungal Cellulosomes Revealed by Comparative Genomics.</title>
        <authorList>
            <consortium name="DOE Joint Genome Institute"/>
            <person name="Haitjema C.H."/>
            <person name="Gilmore S.P."/>
            <person name="Henske J.K."/>
            <person name="Solomon K.V."/>
            <person name="De Groot R."/>
            <person name="Kuo A."/>
            <person name="Mondo S.J."/>
            <person name="Salamov A.A."/>
            <person name="Labutti K."/>
            <person name="Zhao Z."/>
            <person name="Chiniquy J."/>
            <person name="Barry K."/>
            <person name="Brewer H.M."/>
            <person name="Purvine S.O."/>
            <person name="Wright A.T."/>
            <person name="Boxma B."/>
            <person name="Van Alen T."/>
            <person name="Hackstein J.H."/>
            <person name="Baker S.E."/>
            <person name="Grigoriev I.V."/>
            <person name="O'Malley M.A."/>
        </authorList>
    </citation>
    <scope>NUCLEOTIDE SEQUENCE [LARGE SCALE GENOMIC DNA]</scope>
    <source>
        <strain evidence="2 3">G1</strain>
    </source>
</reference>
<evidence type="ECO:0000313" key="2">
    <source>
        <dbReference type="EMBL" id="ORY46685.1"/>
    </source>
</evidence>
<organism evidence="2 3">
    <name type="scientific">Neocallimastix californiae</name>
    <dbReference type="NCBI Taxonomy" id="1754190"/>
    <lineage>
        <taxon>Eukaryota</taxon>
        <taxon>Fungi</taxon>
        <taxon>Fungi incertae sedis</taxon>
        <taxon>Chytridiomycota</taxon>
        <taxon>Chytridiomycota incertae sedis</taxon>
        <taxon>Neocallimastigomycetes</taxon>
        <taxon>Neocallimastigales</taxon>
        <taxon>Neocallimastigaceae</taxon>
        <taxon>Neocallimastix</taxon>
    </lineage>
</organism>
<feature type="compositionally biased region" description="Low complexity" evidence="1">
    <location>
        <begin position="337"/>
        <end position="351"/>
    </location>
</feature>
<feature type="compositionally biased region" description="Polar residues" evidence="1">
    <location>
        <begin position="188"/>
        <end position="222"/>
    </location>
</feature>
<feature type="compositionally biased region" description="Low complexity" evidence="1">
    <location>
        <begin position="389"/>
        <end position="403"/>
    </location>
</feature>
<feature type="compositionally biased region" description="Low complexity" evidence="1">
    <location>
        <begin position="285"/>
        <end position="299"/>
    </location>
</feature>
<evidence type="ECO:0000256" key="1">
    <source>
        <dbReference type="SAM" id="MobiDB-lite"/>
    </source>
</evidence>
<accession>A0A1Y2CK13</accession>
<feature type="compositionally biased region" description="Polar residues" evidence="1">
    <location>
        <begin position="127"/>
        <end position="137"/>
    </location>
</feature>
<evidence type="ECO:0000313" key="3">
    <source>
        <dbReference type="Proteomes" id="UP000193920"/>
    </source>
</evidence>
<proteinExistence type="predicted"/>
<feature type="compositionally biased region" description="Basic and acidic residues" evidence="1">
    <location>
        <begin position="308"/>
        <end position="324"/>
    </location>
</feature>
<sequence>METFTFKDDKLSIRPQAPPGGETHFNISDAEYGDKNIHHKYKRNNHPNNDINPPPNFVKREDNITSTPNGAAPVTGNRPSIKLNAPPGGFSNLDYYAEENDKQPQSTKEGVCEEPKEQEAKSEESINGRNSRQNSIPYSRDDEGIGKKPPFRPVYTPQAPPGGKSSISFNYDEPISAPKPKPKPNPEFQESSINNQESAPSSRRNSNTKQNNQSVFGNSFFNSKEDDNSQFKPYYAPQAPPGGKDSISLGFSESSEVERPHTGRRRNYENDQFKGSNFTEDSSTPYKPYYAPQAPPGGKDSISLGSSEVERPRTGRRRNYENDQFKGSNFTEDSNTPYKPYYAPQAPPGGKDSISLGSSEVERPRTGRRRNYENDQFKGSNFTEDSNTPYKPYYAPQAPPGGKDSISLGFDGPSESEAPHTGKRRNYNNDHFRTSSEFLNTVEDDGKYKPYYAPQAPPGGQDSISLNYNETNNNNNNNDNNNNTTSFSGRRRNYNADHFKSSFGFNY</sequence>
<name>A0A1Y2CK13_9FUNG</name>
<feature type="compositionally biased region" description="Basic and acidic residues" evidence="1">
    <location>
        <begin position="110"/>
        <end position="126"/>
    </location>
</feature>
<feature type="compositionally biased region" description="Basic and acidic residues" evidence="1">
    <location>
        <begin position="256"/>
        <end position="272"/>
    </location>
</feature>
<feature type="compositionally biased region" description="Polar residues" evidence="1">
    <location>
        <begin position="325"/>
        <end position="336"/>
    </location>
</feature>
<dbReference type="Proteomes" id="UP000193920">
    <property type="component" value="Unassembled WGS sequence"/>
</dbReference>
<feature type="compositionally biased region" description="Polar residues" evidence="1">
    <location>
        <begin position="273"/>
        <end position="284"/>
    </location>
</feature>
<dbReference type="EMBL" id="MCOG01000107">
    <property type="protein sequence ID" value="ORY46685.1"/>
    <property type="molecule type" value="Genomic_DNA"/>
</dbReference>
<protein>
    <submittedName>
        <fullName evidence="2">Uncharacterized protein</fullName>
    </submittedName>
</protein>
<gene>
    <name evidence="2" type="ORF">LY90DRAFT_13262</name>
</gene>
<feature type="compositionally biased region" description="Polar residues" evidence="1">
    <location>
        <begin position="377"/>
        <end position="388"/>
    </location>
</feature>
<feature type="region of interest" description="Disordered" evidence="1">
    <location>
        <begin position="1"/>
        <end position="492"/>
    </location>
</feature>
<feature type="compositionally biased region" description="Basic and acidic residues" evidence="1">
    <location>
        <begin position="360"/>
        <end position="376"/>
    </location>
</feature>
<dbReference type="AlphaFoldDB" id="A0A1Y2CK13"/>